<dbReference type="GO" id="GO:0005739">
    <property type="term" value="C:mitochondrion"/>
    <property type="evidence" value="ECO:0007669"/>
    <property type="project" value="TreeGrafter"/>
</dbReference>
<dbReference type="SUPFAM" id="SSF102462">
    <property type="entry name" value="Peptidyl-tRNA hydrolase II"/>
    <property type="match status" value="1"/>
</dbReference>
<accession>A0AAV1CDM6</accession>
<dbReference type="Pfam" id="PF01981">
    <property type="entry name" value="PTH2"/>
    <property type="match status" value="1"/>
</dbReference>
<organism evidence="5 6">
    <name type="scientific">Oldenlandia corymbosa var. corymbosa</name>
    <dbReference type="NCBI Taxonomy" id="529605"/>
    <lineage>
        <taxon>Eukaryota</taxon>
        <taxon>Viridiplantae</taxon>
        <taxon>Streptophyta</taxon>
        <taxon>Embryophyta</taxon>
        <taxon>Tracheophyta</taxon>
        <taxon>Spermatophyta</taxon>
        <taxon>Magnoliopsida</taxon>
        <taxon>eudicotyledons</taxon>
        <taxon>Gunneridae</taxon>
        <taxon>Pentapetalae</taxon>
        <taxon>asterids</taxon>
        <taxon>lamiids</taxon>
        <taxon>Gentianales</taxon>
        <taxon>Rubiaceae</taxon>
        <taxon>Rubioideae</taxon>
        <taxon>Spermacoceae</taxon>
        <taxon>Hedyotis-Oldenlandia complex</taxon>
        <taxon>Oldenlandia</taxon>
    </lineage>
</organism>
<dbReference type="Proteomes" id="UP001161247">
    <property type="component" value="Chromosome 2"/>
</dbReference>
<comment type="similarity">
    <text evidence="3">Belongs to the PTH2 family.</text>
</comment>
<evidence type="ECO:0000256" key="3">
    <source>
        <dbReference type="ARBA" id="ARBA00038050"/>
    </source>
</evidence>
<name>A0AAV1CDM6_OLDCO</name>
<evidence type="ECO:0000256" key="4">
    <source>
        <dbReference type="ARBA" id="ARBA00048707"/>
    </source>
</evidence>
<dbReference type="CDD" id="cd02430">
    <property type="entry name" value="PTH2"/>
    <property type="match status" value="1"/>
</dbReference>
<dbReference type="NCBIfam" id="TIGR00283">
    <property type="entry name" value="arch_pth2"/>
    <property type="match status" value="1"/>
</dbReference>
<evidence type="ECO:0000256" key="2">
    <source>
        <dbReference type="ARBA" id="ARBA00022801"/>
    </source>
</evidence>
<dbReference type="GO" id="GO:0004045">
    <property type="term" value="F:peptidyl-tRNA hydrolase activity"/>
    <property type="evidence" value="ECO:0007669"/>
    <property type="project" value="UniProtKB-EC"/>
</dbReference>
<dbReference type="AlphaFoldDB" id="A0AAV1CDM6"/>
<dbReference type="EMBL" id="OX459119">
    <property type="protein sequence ID" value="CAI9093550.1"/>
    <property type="molecule type" value="Genomic_DNA"/>
</dbReference>
<dbReference type="PANTHER" id="PTHR12649:SF11">
    <property type="entry name" value="PEPTIDYL-TRNA HYDROLASE 2, MITOCHONDRIAL"/>
    <property type="match status" value="1"/>
</dbReference>
<evidence type="ECO:0000313" key="6">
    <source>
        <dbReference type="Proteomes" id="UP001161247"/>
    </source>
</evidence>
<dbReference type="InterPro" id="IPR023476">
    <property type="entry name" value="Pep_tRNA_hydro_II_dom_sf"/>
</dbReference>
<dbReference type="InterPro" id="IPR002833">
    <property type="entry name" value="PTH2"/>
</dbReference>
<reference evidence="5" key="1">
    <citation type="submission" date="2023-03" db="EMBL/GenBank/DDBJ databases">
        <authorList>
            <person name="Julca I."/>
        </authorList>
    </citation>
    <scope>NUCLEOTIDE SEQUENCE</scope>
</reference>
<keyword evidence="2" id="KW-0378">Hydrolase</keyword>
<proteinExistence type="inferred from homology"/>
<dbReference type="EC" id="3.1.1.29" evidence="1"/>
<dbReference type="FunFam" id="3.40.1490.10:FF:000002">
    <property type="entry name" value="Peptidyl-tRNA hydrolase 2, mitochondrial"/>
    <property type="match status" value="1"/>
</dbReference>
<dbReference type="Gene3D" id="3.40.1490.10">
    <property type="entry name" value="Bit1"/>
    <property type="match status" value="1"/>
</dbReference>
<evidence type="ECO:0000256" key="1">
    <source>
        <dbReference type="ARBA" id="ARBA00013260"/>
    </source>
</evidence>
<protein>
    <recommendedName>
        <fullName evidence="1">peptidyl-tRNA hydrolase</fullName>
        <ecNumber evidence="1">3.1.1.29</ecNumber>
    </recommendedName>
</protein>
<comment type="catalytic activity">
    <reaction evidence="4">
        <text>an N-acyl-L-alpha-aminoacyl-tRNA + H2O = an N-acyl-L-amino acid + a tRNA + H(+)</text>
        <dbReference type="Rhea" id="RHEA:54448"/>
        <dbReference type="Rhea" id="RHEA-COMP:10123"/>
        <dbReference type="Rhea" id="RHEA-COMP:13883"/>
        <dbReference type="ChEBI" id="CHEBI:15377"/>
        <dbReference type="ChEBI" id="CHEBI:15378"/>
        <dbReference type="ChEBI" id="CHEBI:59874"/>
        <dbReference type="ChEBI" id="CHEBI:78442"/>
        <dbReference type="ChEBI" id="CHEBI:138191"/>
        <dbReference type="EC" id="3.1.1.29"/>
    </reaction>
</comment>
<sequence length="199" mass="21728">MFNSSTKVYQPSKKQKEEKQWLRVSFKPENFIPGLIIGFICGLLLDLSKPIIASSSAAANKKSNLLPSKNQKQPRLSPDDTDEELKMVLVVRQDLKMGQGKIASQCAHAATGMYSELVQSHRSLLRKWELCGQAKIVVTCKNQQEMNKLKEAAEDIGLPTFVVADAGRTQVSSGSKTVLAIGPGSKSAVDSVTGKQRLL</sequence>
<gene>
    <name evidence="5" type="ORF">OLC1_LOCUS4932</name>
</gene>
<keyword evidence="6" id="KW-1185">Reference proteome</keyword>
<dbReference type="PANTHER" id="PTHR12649">
    <property type="entry name" value="PEPTIDYL-TRNA HYDROLASE 2"/>
    <property type="match status" value="1"/>
</dbReference>
<dbReference type="GO" id="GO:0005829">
    <property type="term" value="C:cytosol"/>
    <property type="evidence" value="ECO:0007669"/>
    <property type="project" value="TreeGrafter"/>
</dbReference>
<dbReference type="NCBIfam" id="NF003314">
    <property type="entry name" value="PRK04322.1"/>
    <property type="match status" value="1"/>
</dbReference>
<evidence type="ECO:0000313" key="5">
    <source>
        <dbReference type="EMBL" id="CAI9093550.1"/>
    </source>
</evidence>